<keyword evidence="1" id="KW-0812">Transmembrane</keyword>
<proteinExistence type="predicted"/>
<gene>
    <name evidence="2" type="ORF">C8N47_107223</name>
</gene>
<keyword evidence="3" id="KW-1185">Reference proteome</keyword>
<evidence type="ECO:0000313" key="2">
    <source>
        <dbReference type="EMBL" id="PTN08861.1"/>
    </source>
</evidence>
<reference evidence="2 3" key="1">
    <citation type="submission" date="2018-04" db="EMBL/GenBank/DDBJ databases">
        <title>Genomic Encyclopedia of Archaeal and Bacterial Type Strains, Phase II (KMG-II): from individual species to whole genera.</title>
        <authorList>
            <person name="Goeker M."/>
        </authorList>
    </citation>
    <scope>NUCLEOTIDE SEQUENCE [LARGE SCALE GENOMIC DNA]</scope>
    <source>
        <strain evidence="2 3">DSM 28823</strain>
    </source>
</reference>
<name>A0A2T5C2I5_9BACT</name>
<dbReference type="RefSeq" id="WP_281257118.1">
    <property type="nucleotide sequence ID" value="NZ_OY782574.1"/>
</dbReference>
<comment type="caution">
    <text evidence="2">The sequence shown here is derived from an EMBL/GenBank/DDBJ whole genome shotgun (WGS) entry which is preliminary data.</text>
</comment>
<evidence type="ECO:0000256" key="1">
    <source>
        <dbReference type="SAM" id="Phobius"/>
    </source>
</evidence>
<dbReference type="EMBL" id="QAAD01000007">
    <property type="protein sequence ID" value="PTN08861.1"/>
    <property type="molecule type" value="Genomic_DNA"/>
</dbReference>
<keyword evidence="1" id="KW-0472">Membrane</keyword>
<dbReference type="Proteomes" id="UP000243525">
    <property type="component" value="Unassembled WGS sequence"/>
</dbReference>
<accession>A0A2T5C2I5</accession>
<feature type="transmembrane region" description="Helical" evidence="1">
    <location>
        <begin position="6"/>
        <end position="27"/>
    </location>
</feature>
<organism evidence="2 3">
    <name type="scientific">Mangrovibacterium marinum</name>
    <dbReference type="NCBI Taxonomy" id="1639118"/>
    <lineage>
        <taxon>Bacteria</taxon>
        <taxon>Pseudomonadati</taxon>
        <taxon>Bacteroidota</taxon>
        <taxon>Bacteroidia</taxon>
        <taxon>Marinilabiliales</taxon>
        <taxon>Prolixibacteraceae</taxon>
        <taxon>Mangrovibacterium</taxon>
    </lineage>
</organism>
<sequence>MYWKSILLFVTWPVLIFISLYLVQYVVKKYNEKLEHVKKKYEE</sequence>
<protein>
    <submittedName>
        <fullName evidence="2">Uncharacterized protein</fullName>
    </submittedName>
</protein>
<dbReference type="AlphaFoldDB" id="A0A2T5C2I5"/>
<keyword evidence="1" id="KW-1133">Transmembrane helix</keyword>
<evidence type="ECO:0000313" key="3">
    <source>
        <dbReference type="Proteomes" id="UP000243525"/>
    </source>
</evidence>